<dbReference type="Pfam" id="PF13732">
    <property type="entry name" value="DrrA1-3_C"/>
    <property type="match status" value="1"/>
</dbReference>
<proteinExistence type="inferred from homology"/>
<dbReference type="InterPro" id="IPR025302">
    <property type="entry name" value="DrrA1/2-like_C"/>
</dbReference>
<evidence type="ECO:0000313" key="7">
    <source>
        <dbReference type="Proteomes" id="UP000824082"/>
    </source>
</evidence>
<evidence type="ECO:0000256" key="2">
    <source>
        <dbReference type="ARBA" id="ARBA00022448"/>
    </source>
</evidence>
<evidence type="ECO:0000256" key="1">
    <source>
        <dbReference type="ARBA" id="ARBA00005417"/>
    </source>
</evidence>
<sequence length="333" mass="37188">MSLDVIDLTKRYGGKTVVDHLSFSMPKPGVYALLGTNGAGKTTTIRMMLGILSRDGGQVLWEGRELNPASCNLGYLAEERGLYPKYPLMDQLMYFAGLRGVSKETAKQRIRYLAHRLQVEEYLYPNAGSASHSLSYGSHSVSRIQLPSRQKKQKPKLADQLSKGNQQKIQLMTALLSDPDLIVLDEPLSGLDPVNTDIFKSLIREEIEKGKYLILSSHQMATVEEFCTDLTILDRAKPVLQGNLNQIKKSYGRVNLSLKVEQDIAPLIQACGVAIVSEKEYEYRLKVTGEEQANRLLGSLIAQNIPVITFDLREPSLHEIFVETVGGERHELD</sequence>
<comment type="similarity">
    <text evidence="1">Belongs to the ABC transporter superfamily.</text>
</comment>
<dbReference type="GO" id="GO:0005524">
    <property type="term" value="F:ATP binding"/>
    <property type="evidence" value="ECO:0007669"/>
    <property type="project" value="UniProtKB-KW"/>
</dbReference>
<dbReference type="PANTHER" id="PTHR42711">
    <property type="entry name" value="ABC TRANSPORTER ATP-BINDING PROTEIN"/>
    <property type="match status" value="1"/>
</dbReference>
<dbReference type="AlphaFoldDB" id="A0A9D1IQ44"/>
<keyword evidence="2" id="KW-0813">Transport</keyword>
<keyword evidence="3" id="KW-0547">Nucleotide-binding</keyword>
<evidence type="ECO:0000259" key="5">
    <source>
        <dbReference type="PROSITE" id="PS50893"/>
    </source>
</evidence>
<dbReference type="PANTHER" id="PTHR42711:SF5">
    <property type="entry name" value="ABC TRANSPORTER ATP-BINDING PROTEIN NATA"/>
    <property type="match status" value="1"/>
</dbReference>
<evidence type="ECO:0000256" key="4">
    <source>
        <dbReference type="ARBA" id="ARBA00022840"/>
    </source>
</evidence>
<organism evidence="6 7">
    <name type="scientific">Candidatus Egerieicola faecale</name>
    <dbReference type="NCBI Taxonomy" id="2840774"/>
    <lineage>
        <taxon>Bacteria</taxon>
        <taxon>Bacillati</taxon>
        <taxon>Bacillota</taxon>
        <taxon>Clostridia</taxon>
        <taxon>Eubacteriales</taxon>
        <taxon>Oscillospiraceae</taxon>
        <taxon>Oscillospiraceae incertae sedis</taxon>
        <taxon>Candidatus Egerieicola</taxon>
    </lineage>
</organism>
<evidence type="ECO:0000313" key="6">
    <source>
        <dbReference type="EMBL" id="HIU41342.1"/>
    </source>
</evidence>
<dbReference type="SMART" id="SM00382">
    <property type="entry name" value="AAA"/>
    <property type="match status" value="1"/>
</dbReference>
<accession>A0A9D1IQ44</accession>
<comment type="caution">
    <text evidence="6">The sequence shown here is derived from an EMBL/GenBank/DDBJ whole genome shotgun (WGS) entry which is preliminary data.</text>
</comment>
<dbReference type="InterPro" id="IPR003439">
    <property type="entry name" value="ABC_transporter-like_ATP-bd"/>
</dbReference>
<protein>
    <submittedName>
        <fullName evidence="6">ATP-binding cassette domain-containing protein</fullName>
    </submittedName>
</protein>
<name>A0A9D1IQ44_9FIRM</name>
<dbReference type="Gene3D" id="3.40.50.300">
    <property type="entry name" value="P-loop containing nucleotide triphosphate hydrolases"/>
    <property type="match status" value="1"/>
</dbReference>
<dbReference type="Proteomes" id="UP000824082">
    <property type="component" value="Unassembled WGS sequence"/>
</dbReference>
<dbReference type="Pfam" id="PF00005">
    <property type="entry name" value="ABC_tran"/>
    <property type="match status" value="1"/>
</dbReference>
<feature type="domain" description="ABC transporter" evidence="5">
    <location>
        <begin position="3"/>
        <end position="260"/>
    </location>
</feature>
<dbReference type="SUPFAM" id="SSF52540">
    <property type="entry name" value="P-loop containing nucleoside triphosphate hydrolases"/>
    <property type="match status" value="1"/>
</dbReference>
<dbReference type="PROSITE" id="PS50893">
    <property type="entry name" value="ABC_TRANSPORTER_2"/>
    <property type="match status" value="1"/>
</dbReference>
<dbReference type="GO" id="GO:0016887">
    <property type="term" value="F:ATP hydrolysis activity"/>
    <property type="evidence" value="ECO:0007669"/>
    <property type="project" value="InterPro"/>
</dbReference>
<dbReference type="InterPro" id="IPR050763">
    <property type="entry name" value="ABC_transporter_ATP-binding"/>
</dbReference>
<dbReference type="InterPro" id="IPR003593">
    <property type="entry name" value="AAA+_ATPase"/>
</dbReference>
<reference evidence="6" key="1">
    <citation type="submission" date="2020-10" db="EMBL/GenBank/DDBJ databases">
        <authorList>
            <person name="Gilroy R."/>
        </authorList>
    </citation>
    <scope>NUCLEOTIDE SEQUENCE</scope>
    <source>
        <strain evidence="6">4509</strain>
    </source>
</reference>
<keyword evidence="4 6" id="KW-0067">ATP-binding</keyword>
<gene>
    <name evidence="6" type="ORF">IAD19_02180</name>
</gene>
<evidence type="ECO:0000256" key="3">
    <source>
        <dbReference type="ARBA" id="ARBA00022741"/>
    </source>
</evidence>
<reference evidence="6" key="2">
    <citation type="journal article" date="2021" name="PeerJ">
        <title>Extensive microbial diversity within the chicken gut microbiome revealed by metagenomics and culture.</title>
        <authorList>
            <person name="Gilroy R."/>
            <person name="Ravi A."/>
            <person name="Getino M."/>
            <person name="Pursley I."/>
            <person name="Horton D.L."/>
            <person name="Alikhan N.F."/>
            <person name="Baker D."/>
            <person name="Gharbi K."/>
            <person name="Hall N."/>
            <person name="Watson M."/>
            <person name="Adriaenssens E.M."/>
            <person name="Foster-Nyarko E."/>
            <person name="Jarju S."/>
            <person name="Secka A."/>
            <person name="Antonio M."/>
            <person name="Oren A."/>
            <person name="Chaudhuri R.R."/>
            <person name="La Ragione R."/>
            <person name="Hildebrand F."/>
            <person name="Pallen M.J."/>
        </authorList>
    </citation>
    <scope>NUCLEOTIDE SEQUENCE</scope>
    <source>
        <strain evidence="6">4509</strain>
    </source>
</reference>
<dbReference type="InterPro" id="IPR027417">
    <property type="entry name" value="P-loop_NTPase"/>
</dbReference>
<dbReference type="EMBL" id="DVMX01000036">
    <property type="protein sequence ID" value="HIU41342.1"/>
    <property type="molecule type" value="Genomic_DNA"/>
</dbReference>